<evidence type="ECO:0000256" key="2">
    <source>
        <dbReference type="ARBA" id="ARBA00004412"/>
    </source>
</evidence>
<evidence type="ECO:0000313" key="20">
    <source>
        <dbReference type="Proteomes" id="UP000801492"/>
    </source>
</evidence>
<comment type="subcellular location">
    <subcellularLocation>
        <location evidence="1">Cell membrane</location>
    </subcellularLocation>
    <subcellularLocation>
        <location evidence="2">Early endosome</location>
    </subcellularLocation>
</comment>
<evidence type="ECO:0000256" key="9">
    <source>
        <dbReference type="ARBA" id="ARBA00023136"/>
    </source>
</evidence>
<keyword evidence="9" id="KW-0472">Membrane</keyword>
<protein>
    <recommendedName>
        <fullName evidence="16">Protein tyrosine phosphatase type IVA 3</fullName>
        <ecNumber evidence="3">3.1.3.48</ecNumber>
    </recommendedName>
    <alternativeName>
        <fullName evidence="17">Protein-tyrosine phosphatase 4a3</fullName>
    </alternativeName>
</protein>
<feature type="domain" description="Tyrosine specific protein phosphatases" evidence="18">
    <location>
        <begin position="81"/>
        <end position="147"/>
    </location>
</feature>
<name>A0A8K0CBF6_IGNLU</name>
<dbReference type="SUPFAM" id="SSF52799">
    <property type="entry name" value="(Phosphotyrosine protein) phosphatases II"/>
    <property type="match status" value="1"/>
</dbReference>
<reference evidence="19" key="1">
    <citation type="submission" date="2019-08" db="EMBL/GenBank/DDBJ databases">
        <title>The genome of the North American firefly Photinus pyralis.</title>
        <authorList>
            <consortium name="Photinus pyralis genome working group"/>
            <person name="Fallon T.R."/>
            <person name="Sander Lower S.E."/>
            <person name="Weng J.-K."/>
        </authorList>
    </citation>
    <scope>NUCLEOTIDE SEQUENCE</scope>
    <source>
        <strain evidence="19">TRF0915ILg1</strain>
        <tissue evidence="19">Whole body</tissue>
    </source>
</reference>
<dbReference type="InterPro" id="IPR016130">
    <property type="entry name" value="Tyr_Pase_AS"/>
</dbReference>
<keyword evidence="6" id="KW-0967">Endosome</keyword>
<keyword evidence="10" id="KW-1015">Disulfide bond</keyword>
<dbReference type="GO" id="GO:0004725">
    <property type="term" value="F:protein tyrosine phosphatase activity"/>
    <property type="evidence" value="ECO:0007669"/>
    <property type="project" value="UniProtKB-EC"/>
</dbReference>
<keyword evidence="11" id="KW-0449">Lipoprotein</keyword>
<proteinExistence type="predicted"/>
<organism evidence="19 20">
    <name type="scientific">Ignelater luminosus</name>
    <name type="common">Cucubano</name>
    <name type="synonym">Pyrophorus luminosus</name>
    <dbReference type="NCBI Taxonomy" id="2038154"/>
    <lineage>
        <taxon>Eukaryota</taxon>
        <taxon>Metazoa</taxon>
        <taxon>Ecdysozoa</taxon>
        <taxon>Arthropoda</taxon>
        <taxon>Hexapoda</taxon>
        <taxon>Insecta</taxon>
        <taxon>Pterygota</taxon>
        <taxon>Neoptera</taxon>
        <taxon>Endopterygota</taxon>
        <taxon>Coleoptera</taxon>
        <taxon>Polyphaga</taxon>
        <taxon>Elateriformia</taxon>
        <taxon>Elateroidea</taxon>
        <taxon>Elateridae</taxon>
        <taxon>Agrypninae</taxon>
        <taxon>Pyrophorini</taxon>
        <taxon>Ignelater</taxon>
    </lineage>
</organism>
<evidence type="ECO:0000256" key="5">
    <source>
        <dbReference type="ARBA" id="ARBA00022481"/>
    </source>
</evidence>
<dbReference type="FunFam" id="3.90.190.10:FF:000105">
    <property type="entry name" value="Protein tyrosine phosphatase type IVA 3"/>
    <property type="match status" value="1"/>
</dbReference>
<evidence type="ECO:0000256" key="7">
    <source>
        <dbReference type="ARBA" id="ARBA00022801"/>
    </source>
</evidence>
<evidence type="ECO:0000256" key="4">
    <source>
        <dbReference type="ARBA" id="ARBA00022475"/>
    </source>
</evidence>
<dbReference type="SMART" id="SM00404">
    <property type="entry name" value="PTPc_motif"/>
    <property type="match status" value="1"/>
</dbReference>
<dbReference type="Gene3D" id="3.90.190.10">
    <property type="entry name" value="Protein tyrosine phosphatase superfamily"/>
    <property type="match status" value="1"/>
</dbReference>
<keyword evidence="12" id="KW-0636">Prenylation</keyword>
<evidence type="ECO:0000256" key="15">
    <source>
        <dbReference type="ARBA" id="ARBA00064590"/>
    </source>
</evidence>
<keyword evidence="5" id="KW-0488">Methylation</keyword>
<evidence type="ECO:0000256" key="8">
    <source>
        <dbReference type="ARBA" id="ARBA00022912"/>
    </source>
</evidence>
<keyword evidence="20" id="KW-1185">Reference proteome</keyword>
<evidence type="ECO:0000313" key="19">
    <source>
        <dbReference type="EMBL" id="KAF2881197.1"/>
    </source>
</evidence>
<dbReference type="GO" id="GO:0043542">
    <property type="term" value="P:endothelial cell migration"/>
    <property type="evidence" value="ECO:0007669"/>
    <property type="project" value="UniProtKB-ARBA"/>
</dbReference>
<dbReference type="AlphaFoldDB" id="A0A8K0CBF6"/>
<evidence type="ECO:0000256" key="10">
    <source>
        <dbReference type="ARBA" id="ARBA00023157"/>
    </source>
</evidence>
<comment type="function">
    <text evidence="14">Protein tyrosine phosphatase which stimulates progression from G1 into S phase during mitosis. Enhances cell proliferation, cell motility and invasive activity, and promotes cancer metastasis. May be involved in the progression of cardiac hypertrophy by inhibiting intracellular calcium mobilization in response to angiotensin II.</text>
</comment>
<dbReference type="GO" id="GO:0005886">
    <property type="term" value="C:plasma membrane"/>
    <property type="evidence" value="ECO:0007669"/>
    <property type="project" value="UniProtKB-SubCell"/>
</dbReference>
<comment type="subunit">
    <text evidence="15">Interacts with tubulin.</text>
</comment>
<evidence type="ECO:0000256" key="1">
    <source>
        <dbReference type="ARBA" id="ARBA00004236"/>
    </source>
</evidence>
<evidence type="ECO:0000256" key="11">
    <source>
        <dbReference type="ARBA" id="ARBA00023288"/>
    </source>
</evidence>
<dbReference type="PANTHER" id="PTHR23339">
    <property type="entry name" value="TYROSINE SPECIFIC PROTEIN PHOSPHATASE AND DUAL SPECIFICITY PROTEIN PHOSPHATASE"/>
    <property type="match status" value="1"/>
</dbReference>
<evidence type="ECO:0000256" key="12">
    <source>
        <dbReference type="ARBA" id="ARBA00023289"/>
    </source>
</evidence>
<dbReference type="GO" id="GO:0005769">
    <property type="term" value="C:early endosome"/>
    <property type="evidence" value="ECO:0007669"/>
    <property type="project" value="UniProtKB-SubCell"/>
</dbReference>
<evidence type="ECO:0000256" key="13">
    <source>
        <dbReference type="ARBA" id="ARBA00051722"/>
    </source>
</evidence>
<dbReference type="InterPro" id="IPR003595">
    <property type="entry name" value="Tyr_Pase_cat"/>
</dbReference>
<evidence type="ECO:0000256" key="3">
    <source>
        <dbReference type="ARBA" id="ARBA00013064"/>
    </source>
</evidence>
<comment type="catalytic activity">
    <reaction evidence="13">
        <text>O-phospho-L-tyrosyl-[protein] + H2O = L-tyrosyl-[protein] + phosphate</text>
        <dbReference type="Rhea" id="RHEA:10684"/>
        <dbReference type="Rhea" id="RHEA-COMP:10136"/>
        <dbReference type="Rhea" id="RHEA-COMP:20101"/>
        <dbReference type="ChEBI" id="CHEBI:15377"/>
        <dbReference type="ChEBI" id="CHEBI:43474"/>
        <dbReference type="ChEBI" id="CHEBI:46858"/>
        <dbReference type="ChEBI" id="CHEBI:61978"/>
        <dbReference type="EC" id="3.1.3.48"/>
    </reaction>
</comment>
<dbReference type="Proteomes" id="UP000801492">
    <property type="component" value="Unassembled WGS sequence"/>
</dbReference>
<evidence type="ECO:0000259" key="18">
    <source>
        <dbReference type="PROSITE" id="PS50056"/>
    </source>
</evidence>
<accession>A0A8K0CBF6</accession>
<dbReference type="InterPro" id="IPR029021">
    <property type="entry name" value="Prot-tyrosine_phosphatase-like"/>
</dbReference>
<dbReference type="InterPro" id="IPR000387">
    <property type="entry name" value="Tyr_Pase_dom"/>
</dbReference>
<evidence type="ECO:0000256" key="6">
    <source>
        <dbReference type="ARBA" id="ARBA00022753"/>
    </source>
</evidence>
<sequence length="188" mass="21754">MKRLGAPASLVDYNSMKFVIIYMPDTICSKQYIKQLQQYNARKIIKTCECAYNFQMFYTFGISVDELIYPDGSFPLAEIIDQWILIIKQHFQALPKTSLAVHCRTGLGRSAVLVAIALMESGMKPQDAIDLIRVKRRGAFNSFQMEEIVKYKSKNRLVEKAKIFKRISLSRKFNNIDPDRISRRETTI</sequence>
<dbReference type="EC" id="3.1.3.48" evidence="3"/>
<dbReference type="PROSITE" id="PS50056">
    <property type="entry name" value="TYR_PHOSPHATASE_2"/>
    <property type="match status" value="1"/>
</dbReference>
<evidence type="ECO:0000256" key="17">
    <source>
        <dbReference type="ARBA" id="ARBA00082375"/>
    </source>
</evidence>
<dbReference type="InterPro" id="IPR050561">
    <property type="entry name" value="PTP"/>
</dbReference>
<keyword evidence="4" id="KW-1003">Cell membrane</keyword>
<dbReference type="OrthoDB" id="5632at2759"/>
<dbReference type="GO" id="GO:0009966">
    <property type="term" value="P:regulation of signal transduction"/>
    <property type="evidence" value="ECO:0007669"/>
    <property type="project" value="UniProtKB-ARBA"/>
</dbReference>
<keyword evidence="7" id="KW-0378">Hydrolase</keyword>
<comment type="caution">
    <text evidence="19">The sequence shown here is derived from an EMBL/GenBank/DDBJ whole genome shotgun (WGS) entry which is preliminary data.</text>
</comment>
<dbReference type="EMBL" id="VTPC01090848">
    <property type="protein sequence ID" value="KAF2881197.1"/>
    <property type="molecule type" value="Genomic_DNA"/>
</dbReference>
<evidence type="ECO:0000256" key="16">
    <source>
        <dbReference type="ARBA" id="ARBA00069015"/>
    </source>
</evidence>
<dbReference type="PROSITE" id="PS00383">
    <property type="entry name" value="TYR_PHOSPHATASE_1"/>
    <property type="match status" value="1"/>
</dbReference>
<keyword evidence="8" id="KW-0904">Protein phosphatase</keyword>
<gene>
    <name evidence="19" type="ORF">ILUMI_24981</name>
</gene>
<evidence type="ECO:0000256" key="14">
    <source>
        <dbReference type="ARBA" id="ARBA00057132"/>
    </source>
</evidence>